<feature type="signal peptide" evidence="3">
    <location>
        <begin position="1"/>
        <end position="20"/>
    </location>
</feature>
<dbReference type="SMART" id="SM00062">
    <property type="entry name" value="PBPb"/>
    <property type="match status" value="1"/>
</dbReference>
<evidence type="ECO:0000256" key="2">
    <source>
        <dbReference type="ARBA" id="ARBA00022729"/>
    </source>
</evidence>
<reference evidence="5 6" key="1">
    <citation type="submission" date="2013-07" db="EMBL/GenBank/DDBJ databases">
        <title>Comparative Genomic and Metabolomic Analysis of Twelve Strains of Pseudoalteromonas luteoviolacea.</title>
        <authorList>
            <person name="Vynne N.G."/>
            <person name="Mansson M."/>
            <person name="Gram L."/>
        </authorList>
    </citation>
    <scope>NUCLEOTIDE SEQUENCE [LARGE SCALE GENOMIC DNA]</scope>
    <source>
        <strain evidence="5 6">NCIMB 1942</strain>
    </source>
</reference>
<protein>
    <recommendedName>
        <fullName evidence="4">Solute-binding protein family 3/N-terminal domain-containing protein</fullName>
    </recommendedName>
</protein>
<dbReference type="PANTHER" id="PTHR35936">
    <property type="entry name" value="MEMBRANE-BOUND LYTIC MUREIN TRANSGLYCOSYLASE F"/>
    <property type="match status" value="1"/>
</dbReference>
<gene>
    <name evidence="5" type="ORF">N482_11200</name>
</gene>
<accession>A0A167BWA6</accession>
<dbReference type="Proteomes" id="UP000076587">
    <property type="component" value="Unassembled WGS sequence"/>
</dbReference>
<dbReference type="PANTHER" id="PTHR35936:SF35">
    <property type="entry name" value="L-CYSTINE-BINDING PROTEIN TCYJ"/>
    <property type="match status" value="1"/>
</dbReference>
<dbReference type="SUPFAM" id="SSF53850">
    <property type="entry name" value="Periplasmic binding protein-like II"/>
    <property type="match status" value="1"/>
</dbReference>
<comment type="caution">
    <text evidence="5">The sequence shown here is derived from an EMBL/GenBank/DDBJ whole genome shotgun (WGS) entry which is preliminary data.</text>
</comment>
<dbReference type="AlphaFoldDB" id="A0A167BWA6"/>
<sequence>MRILYFTCLILLGNCGQALALQSVQKPALPPCSLHAKVGVVAGWPPLTSVNEAGVAEGLDIDIARLVFERANMCIEFIRLPSAARSFAQLTKGVVDVVLMVSYTFKRKQWGHYSIPYRKERMRLFALKQQSQPVLSLMSLLSTGVTVGLSIGSYYGEEVKALARNERFTGQFIGISSIQRRIELLNKQRVDFIVEDEIIGNYLSRKWSDTPIYRWSYPIHDNEVHFLLRKEKFNKLQRQRINNEIEALQPRIQAMVERYRQQTKAQ</sequence>
<dbReference type="OrthoDB" id="7304968at2"/>
<evidence type="ECO:0000313" key="5">
    <source>
        <dbReference type="EMBL" id="KZN46972.1"/>
    </source>
</evidence>
<dbReference type="EMBL" id="AUXT01000162">
    <property type="protein sequence ID" value="KZN46972.1"/>
    <property type="molecule type" value="Genomic_DNA"/>
</dbReference>
<keyword evidence="2 3" id="KW-0732">Signal</keyword>
<dbReference type="PATRIC" id="fig|1365253.3.peg.2755"/>
<dbReference type="RefSeq" id="WP_081227931.1">
    <property type="nucleotide sequence ID" value="NZ_AUXT01000162.1"/>
</dbReference>
<feature type="domain" description="Solute-binding protein family 3/N-terminal" evidence="4">
    <location>
        <begin position="35"/>
        <end position="263"/>
    </location>
</feature>
<dbReference type="Pfam" id="PF00497">
    <property type="entry name" value="SBP_bac_3"/>
    <property type="match status" value="1"/>
</dbReference>
<name>A0A167BWA6_9GAMM</name>
<dbReference type="InterPro" id="IPR001638">
    <property type="entry name" value="Solute-binding_3/MltF_N"/>
</dbReference>
<dbReference type="Gene3D" id="3.40.190.10">
    <property type="entry name" value="Periplasmic binding protein-like II"/>
    <property type="match status" value="2"/>
</dbReference>
<evidence type="ECO:0000259" key="4">
    <source>
        <dbReference type="SMART" id="SM00062"/>
    </source>
</evidence>
<evidence type="ECO:0000313" key="6">
    <source>
        <dbReference type="Proteomes" id="UP000076587"/>
    </source>
</evidence>
<evidence type="ECO:0000256" key="3">
    <source>
        <dbReference type="SAM" id="SignalP"/>
    </source>
</evidence>
<organism evidence="5 6">
    <name type="scientific">Pseudoalteromonas luteoviolacea NCIMB 1942</name>
    <dbReference type="NCBI Taxonomy" id="1365253"/>
    <lineage>
        <taxon>Bacteria</taxon>
        <taxon>Pseudomonadati</taxon>
        <taxon>Pseudomonadota</taxon>
        <taxon>Gammaproteobacteria</taxon>
        <taxon>Alteromonadales</taxon>
        <taxon>Pseudoalteromonadaceae</taxon>
        <taxon>Pseudoalteromonas</taxon>
    </lineage>
</organism>
<proteinExistence type="inferred from homology"/>
<comment type="similarity">
    <text evidence="1">Belongs to the bacterial solute-binding protein 3 family.</text>
</comment>
<feature type="chain" id="PRO_5007884425" description="Solute-binding protein family 3/N-terminal domain-containing protein" evidence="3">
    <location>
        <begin position="21"/>
        <end position="266"/>
    </location>
</feature>
<evidence type="ECO:0000256" key="1">
    <source>
        <dbReference type="ARBA" id="ARBA00010333"/>
    </source>
</evidence>